<dbReference type="InterPro" id="IPR032515">
    <property type="entry name" value="DUF4964"/>
</dbReference>
<feature type="domain" description="Glutaminase A N-terminal" evidence="3">
    <location>
        <begin position="105"/>
        <end position="333"/>
    </location>
</feature>
<dbReference type="Pfam" id="PF16335">
    <property type="entry name" value="GtaA_6_Hairpin"/>
    <property type="match status" value="1"/>
</dbReference>
<dbReference type="PANTHER" id="PTHR31987">
    <property type="entry name" value="GLUTAMINASE A-RELATED"/>
    <property type="match status" value="1"/>
</dbReference>
<proteinExistence type="predicted"/>
<dbReference type="InterPro" id="IPR052743">
    <property type="entry name" value="Glutaminase_GtaA"/>
</dbReference>
<dbReference type="SUPFAM" id="SSF49785">
    <property type="entry name" value="Galactose-binding domain-like"/>
    <property type="match status" value="1"/>
</dbReference>
<reference evidence="4 5" key="1">
    <citation type="submission" date="2019-02" db="EMBL/GenBank/DDBJ databases">
        <title>Deep-cultivation of Planctomycetes and their phenomic and genomic characterization uncovers novel biology.</title>
        <authorList>
            <person name="Wiegand S."/>
            <person name="Jogler M."/>
            <person name="Boedeker C."/>
            <person name="Pinto D."/>
            <person name="Vollmers J."/>
            <person name="Rivas-Marin E."/>
            <person name="Kohn T."/>
            <person name="Peeters S.H."/>
            <person name="Heuer A."/>
            <person name="Rast P."/>
            <person name="Oberbeckmann S."/>
            <person name="Bunk B."/>
            <person name="Jeske O."/>
            <person name="Meyerdierks A."/>
            <person name="Storesund J.E."/>
            <person name="Kallscheuer N."/>
            <person name="Luecker S."/>
            <person name="Lage O.M."/>
            <person name="Pohl T."/>
            <person name="Merkel B.J."/>
            <person name="Hornburger P."/>
            <person name="Mueller R.-W."/>
            <person name="Bruemmer F."/>
            <person name="Labrenz M."/>
            <person name="Spormann A.M."/>
            <person name="Op den Camp H."/>
            <person name="Overmann J."/>
            <person name="Amann R."/>
            <person name="Jetten M.S.M."/>
            <person name="Mascher T."/>
            <person name="Medema M.H."/>
            <person name="Devos D.P."/>
            <person name="Kaster A.-K."/>
            <person name="Ovreas L."/>
            <person name="Rohde M."/>
            <person name="Galperin M.Y."/>
            <person name="Jogler C."/>
        </authorList>
    </citation>
    <scope>NUCLEOTIDE SEQUENCE [LARGE SCALE GENOMIC DNA]</scope>
    <source>
        <strain evidence="4 5">Q31a</strain>
    </source>
</reference>
<evidence type="ECO:0008006" key="6">
    <source>
        <dbReference type="Google" id="ProtNLM"/>
    </source>
</evidence>
<dbReference type="InterPro" id="IPR032514">
    <property type="entry name" value="GtaA_central"/>
</dbReference>
<evidence type="ECO:0000313" key="5">
    <source>
        <dbReference type="Proteomes" id="UP000318017"/>
    </source>
</evidence>
<dbReference type="Proteomes" id="UP000318017">
    <property type="component" value="Chromosome"/>
</dbReference>
<dbReference type="OrthoDB" id="175993at2"/>
<dbReference type="KEGG" id="ahel:Q31a_16530"/>
<dbReference type="AlphaFoldDB" id="A0A518G452"/>
<gene>
    <name evidence="4" type="ORF">Q31a_16530</name>
</gene>
<feature type="domain" description="Glutaminase A central" evidence="2">
    <location>
        <begin position="339"/>
        <end position="683"/>
    </location>
</feature>
<keyword evidence="5" id="KW-1185">Reference proteome</keyword>
<feature type="domain" description="DUF4964" evidence="1">
    <location>
        <begin position="29"/>
        <end position="90"/>
    </location>
</feature>
<evidence type="ECO:0000259" key="3">
    <source>
        <dbReference type="Pfam" id="PF17168"/>
    </source>
</evidence>
<sequence length="867" mass="96941">MIQASIFRELFFLSFYGVIALAAGAPALAEDSFRPPAVPLIACDPYFSVWSQSDNLWESKTTHWTGKQHRMAAIVRVDGQAYRLMGATPQTLAALKQTSVTVLPTRTLYEFAGADVRVKLVFTTPALPDDLAILSRPTTYVTCQVASASDRTHEVEFYFDAGGELSTDVLDQEVTGSSVTLPNATALKMGTISQDVLGRSGDDLRIDWGYLYLSAANCFKPSVAWGDANALREAFGDSGSQALAGQAPQFPVQAGSLVAAVGMSMGEIGDRPVSRYVLVAYDDLYSIEYMKQKLRPYWRKDGWEADDLIVAAIREYETLEQRCEQFDTELMTDLERSGGREYAEIAALAYRQCFAAGKFVADANGQPLQFCKENHSNGCIATSDVFYPMAPQFLLFGPTLTKSMLVPFMDYAASERWKFPFAPHDLGTYPLANGQRYGGGEQSEENQMPVEECGNLLALFGAQAKMEGNADFAALYWEQLSQWAEYLQDKGFDPDNQLCTDDFAGHMAHNVNLSAKAICGLGSYAMLCDMRGLKDEASKYRDIAQQFAAQWVTAARDGDHFRLAFDREGTWSQKYNLVWDRLLMLELFPQDVYETEMRYYRKSQNAFGLPLDNRSDYTKLDWILWTATLTENRNDFDALVRPVHNFLNATPDRSPMTDWYFTSTARKRGFTARPVVGGVFMKLLYDAPVWQKYATRDVTQSSDWAPMPRPPKTLSLVATSENAQTNYRYTTKRPEGDWFAEDFDAQHWQLGRGGLGTQQTPGTIVNTNWDGTDIWLRRSFQIASLPVGKIALRIWHDEDAEVYINGQFVLKLSGYTTEYAMHQLPASALKTGDNVIAIHCRQTIGGQFVDFGVDAILSPAVTPTVQE</sequence>
<dbReference type="InterPro" id="IPR008979">
    <property type="entry name" value="Galactose-bd-like_sf"/>
</dbReference>
<dbReference type="Pfam" id="PF16334">
    <property type="entry name" value="DUF4964"/>
    <property type="match status" value="1"/>
</dbReference>
<evidence type="ECO:0000313" key="4">
    <source>
        <dbReference type="EMBL" id="QDV23355.1"/>
    </source>
</evidence>
<dbReference type="SUPFAM" id="SSF48208">
    <property type="entry name" value="Six-hairpin glycosidases"/>
    <property type="match status" value="1"/>
</dbReference>
<protein>
    <recommendedName>
        <fullName evidence="6">Glutaminase A</fullName>
    </recommendedName>
</protein>
<accession>A0A518G452</accession>
<organism evidence="4 5">
    <name type="scientific">Aureliella helgolandensis</name>
    <dbReference type="NCBI Taxonomy" id="2527968"/>
    <lineage>
        <taxon>Bacteria</taxon>
        <taxon>Pseudomonadati</taxon>
        <taxon>Planctomycetota</taxon>
        <taxon>Planctomycetia</taxon>
        <taxon>Pirellulales</taxon>
        <taxon>Pirellulaceae</taxon>
        <taxon>Aureliella</taxon>
    </lineage>
</organism>
<name>A0A518G452_9BACT</name>
<evidence type="ECO:0000259" key="1">
    <source>
        <dbReference type="Pfam" id="PF16334"/>
    </source>
</evidence>
<dbReference type="GO" id="GO:0005975">
    <property type="term" value="P:carbohydrate metabolic process"/>
    <property type="evidence" value="ECO:0007669"/>
    <property type="project" value="InterPro"/>
</dbReference>
<dbReference type="InterPro" id="IPR008928">
    <property type="entry name" value="6-hairpin_glycosidase_sf"/>
</dbReference>
<dbReference type="InterPro" id="IPR033433">
    <property type="entry name" value="GtaA_N"/>
</dbReference>
<dbReference type="Gene3D" id="2.60.120.260">
    <property type="entry name" value="Galactose-binding domain-like"/>
    <property type="match status" value="1"/>
</dbReference>
<evidence type="ECO:0000259" key="2">
    <source>
        <dbReference type="Pfam" id="PF16335"/>
    </source>
</evidence>
<dbReference type="RefSeq" id="WP_145076252.1">
    <property type="nucleotide sequence ID" value="NZ_CP036298.1"/>
</dbReference>
<dbReference type="EMBL" id="CP036298">
    <property type="protein sequence ID" value="QDV23355.1"/>
    <property type="molecule type" value="Genomic_DNA"/>
</dbReference>
<dbReference type="PANTHER" id="PTHR31987:SF1">
    <property type="entry name" value="GLUTAMINASE A"/>
    <property type="match status" value="1"/>
</dbReference>
<dbReference type="Pfam" id="PF17168">
    <property type="entry name" value="DUF5127"/>
    <property type="match status" value="1"/>
</dbReference>